<feature type="active site" evidence="5">
    <location>
        <position position="11"/>
    </location>
</feature>
<dbReference type="EMBL" id="BAFE01000094">
    <property type="protein sequence ID" value="GAB49846.1"/>
    <property type="molecule type" value="Genomic_DNA"/>
</dbReference>
<dbReference type="PANTHER" id="PTHR11717">
    <property type="entry name" value="LOW MOLECULAR WEIGHT PROTEIN TYROSINE PHOSPHATASE"/>
    <property type="match status" value="1"/>
</dbReference>
<comment type="similarity">
    <text evidence="1">Belongs to the low molecular weight phosphotyrosine protein phosphatase family.</text>
</comment>
<name>H5UVT8_9MICO</name>
<dbReference type="PANTHER" id="PTHR11717:SF7">
    <property type="entry name" value="LOW MOLECULAR WEIGHT PHOSPHOTYROSINE PROTEIN PHOSPHATASE"/>
    <property type="match status" value="1"/>
</dbReference>
<dbReference type="Gene3D" id="3.40.50.2300">
    <property type="match status" value="1"/>
</dbReference>
<comment type="caution">
    <text evidence="7">The sequence shown here is derived from an EMBL/GenBank/DDBJ whole genome shotgun (WGS) entry which is preliminary data.</text>
</comment>
<reference evidence="7 8" key="1">
    <citation type="submission" date="2012-02" db="EMBL/GenBank/DDBJ databases">
        <title>Whole genome shotgun sequence of Mobilicoccus pelagius NBRC 104925.</title>
        <authorList>
            <person name="Yoshida Y."/>
            <person name="Hosoyama A."/>
            <person name="Tsuchikane K."/>
            <person name="Katsumata H."/>
            <person name="Yamazaki S."/>
            <person name="Fujita N."/>
        </authorList>
    </citation>
    <scope>NUCLEOTIDE SEQUENCE [LARGE SCALE GENOMIC DNA]</scope>
    <source>
        <strain evidence="7 8">NBRC 104925</strain>
    </source>
</reference>
<dbReference type="EC" id="3.1.3.48" evidence="2"/>
<evidence type="ECO:0000256" key="5">
    <source>
        <dbReference type="PIRSR" id="PIRSR617867-1"/>
    </source>
</evidence>
<protein>
    <recommendedName>
        <fullName evidence="2">protein-tyrosine-phosphatase</fullName>
        <ecNumber evidence="2">3.1.3.48</ecNumber>
    </recommendedName>
</protein>
<sequence length="162" mass="17621">MCIVCSGNICRSPMGEIVLRRRFEEAGLTGKVVVDSAGTGGWHVGNGADPRTVRALRTGGYDGSAHRAQQFDDTWVSERDLVLVADCGHLRDVRRLAAGDDTAHVRLLRSFDPVAVEAGTLDLDDPYYGDDAGFDRCLQEVEAAADGIVAFVTDDLERRRRA</sequence>
<gene>
    <name evidence="7" type="ORF">MOPEL_135_00840</name>
</gene>
<dbReference type="SMART" id="SM00226">
    <property type="entry name" value="LMWPc"/>
    <property type="match status" value="1"/>
</dbReference>
<evidence type="ECO:0000313" key="7">
    <source>
        <dbReference type="EMBL" id="GAB49846.1"/>
    </source>
</evidence>
<proteinExistence type="inferred from homology"/>
<evidence type="ECO:0000256" key="3">
    <source>
        <dbReference type="ARBA" id="ARBA00022801"/>
    </source>
</evidence>
<dbReference type="AlphaFoldDB" id="H5UVT8"/>
<dbReference type="InterPro" id="IPR017867">
    <property type="entry name" value="Tyr_phospatase_low_mol_wt"/>
</dbReference>
<evidence type="ECO:0000313" key="8">
    <source>
        <dbReference type="Proteomes" id="UP000004367"/>
    </source>
</evidence>
<keyword evidence="8" id="KW-1185">Reference proteome</keyword>
<dbReference type="InterPro" id="IPR036196">
    <property type="entry name" value="Ptyr_pPase_sf"/>
</dbReference>
<keyword evidence="4" id="KW-0904">Protein phosphatase</keyword>
<feature type="active site" description="Nucleophile" evidence="5">
    <location>
        <position position="5"/>
    </location>
</feature>
<feature type="domain" description="Phosphotyrosine protein phosphatase I" evidence="6">
    <location>
        <begin position="3"/>
        <end position="151"/>
    </location>
</feature>
<dbReference type="STRING" id="1089455.MOPEL_135_00840"/>
<dbReference type="CDD" id="cd16343">
    <property type="entry name" value="LMWPTP"/>
    <property type="match status" value="1"/>
</dbReference>
<organism evidence="7 8">
    <name type="scientific">Mobilicoccus pelagius NBRC 104925</name>
    <dbReference type="NCBI Taxonomy" id="1089455"/>
    <lineage>
        <taxon>Bacteria</taxon>
        <taxon>Bacillati</taxon>
        <taxon>Actinomycetota</taxon>
        <taxon>Actinomycetes</taxon>
        <taxon>Micrococcales</taxon>
        <taxon>Dermatophilaceae</taxon>
        <taxon>Mobilicoccus</taxon>
    </lineage>
</organism>
<dbReference type="SUPFAM" id="SSF52788">
    <property type="entry name" value="Phosphotyrosine protein phosphatases I"/>
    <property type="match status" value="1"/>
</dbReference>
<dbReference type="eggNOG" id="COG0394">
    <property type="taxonomic scope" value="Bacteria"/>
</dbReference>
<evidence type="ECO:0000256" key="1">
    <source>
        <dbReference type="ARBA" id="ARBA00011063"/>
    </source>
</evidence>
<dbReference type="GO" id="GO:0004725">
    <property type="term" value="F:protein tyrosine phosphatase activity"/>
    <property type="evidence" value="ECO:0007669"/>
    <property type="project" value="UniProtKB-EC"/>
</dbReference>
<dbReference type="PRINTS" id="PR00719">
    <property type="entry name" value="LMWPTPASE"/>
</dbReference>
<evidence type="ECO:0000259" key="6">
    <source>
        <dbReference type="SMART" id="SM00226"/>
    </source>
</evidence>
<dbReference type="InterPro" id="IPR050438">
    <property type="entry name" value="LMW_PTPase"/>
</dbReference>
<keyword evidence="3" id="KW-0378">Hydrolase</keyword>
<dbReference type="Proteomes" id="UP000004367">
    <property type="component" value="Unassembled WGS sequence"/>
</dbReference>
<accession>H5UVT8</accession>
<dbReference type="InterPro" id="IPR023485">
    <property type="entry name" value="Ptyr_pPase"/>
</dbReference>
<evidence type="ECO:0000256" key="2">
    <source>
        <dbReference type="ARBA" id="ARBA00013064"/>
    </source>
</evidence>
<feature type="active site" description="Proton donor" evidence="5">
    <location>
        <position position="125"/>
    </location>
</feature>
<evidence type="ECO:0000256" key="4">
    <source>
        <dbReference type="ARBA" id="ARBA00022912"/>
    </source>
</evidence>
<dbReference type="Pfam" id="PF01451">
    <property type="entry name" value="LMWPc"/>
    <property type="match status" value="1"/>
</dbReference>